<dbReference type="RefSeq" id="WP_199704766.1">
    <property type="nucleotide sequence ID" value="NZ_JAEMNV010000004.1"/>
</dbReference>
<dbReference type="Gene3D" id="1.10.150.130">
    <property type="match status" value="1"/>
</dbReference>
<sequence>MATIESYQTATGKRYRVRYRTPDRRQTDKRGFTSKRQAQDFAATVEVEKMRGEYVPPKLGYIMVGEIGPTWLERKKSDLKPSAYKSLETAWRVHVEPRWGGERLADVDLDAVERWIADLGRDKTIDGVKVKGKGATVVIRAYGVLAGVLDSAVKAKRLAKNPARGVENLPRKQRKERIYLTHTQVDALATAAGDRQTLVLLLAYCGLRWGEAIGLRVKHLDLLRKRLVVSENAVQVNMVMHVGTPKSHVTRSVPIPDFLVVELARQCEGKARDDLVFPGRDGEHLRRSVSFTGWFTKAVEKSGIPRVTPHDLRHTAASLAVSAGVNVKALQRMLGHASAAMTLDTYADLFDEDLDAVGIALDKARSGANVGNVWAAT</sequence>
<dbReference type="InterPro" id="IPR002104">
    <property type="entry name" value="Integrase_catalytic"/>
</dbReference>
<dbReference type="InterPro" id="IPR013762">
    <property type="entry name" value="Integrase-like_cat_sf"/>
</dbReference>
<comment type="similarity">
    <text evidence="1">Belongs to the 'phage' integrase family.</text>
</comment>
<dbReference type="Pfam" id="PF00589">
    <property type="entry name" value="Phage_integrase"/>
    <property type="match status" value="1"/>
</dbReference>
<accession>A0A934NRH5</accession>
<dbReference type="SUPFAM" id="SSF56349">
    <property type="entry name" value="DNA breaking-rejoining enzymes"/>
    <property type="match status" value="1"/>
</dbReference>
<dbReference type="InterPro" id="IPR010998">
    <property type="entry name" value="Integrase_recombinase_N"/>
</dbReference>
<dbReference type="GO" id="GO:0006310">
    <property type="term" value="P:DNA recombination"/>
    <property type="evidence" value="ECO:0007669"/>
    <property type="project" value="UniProtKB-KW"/>
</dbReference>
<evidence type="ECO:0000313" key="5">
    <source>
        <dbReference type="EMBL" id="MBJ8339998.1"/>
    </source>
</evidence>
<dbReference type="PANTHER" id="PTHR30349:SF64">
    <property type="entry name" value="PROPHAGE INTEGRASE INTD-RELATED"/>
    <property type="match status" value="1"/>
</dbReference>
<dbReference type="GO" id="GO:0003677">
    <property type="term" value="F:DNA binding"/>
    <property type="evidence" value="ECO:0007669"/>
    <property type="project" value="UniProtKB-KW"/>
</dbReference>
<reference evidence="5" key="1">
    <citation type="submission" date="2020-12" db="EMBL/GenBank/DDBJ databases">
        <title>Antrihabitans popcorni sp. nov. and Antrihabitans auranticaus sp. nov., isolated from a larva cave.</title>
        <authorList>
            <person name="Lee S.D."/>
            <person name="Kim I.S."/>
        </authorList>
    </citation>
    <scope>NUCLEOTIDE SEQUENCE</scope>
    <source>
        <strain evidence="5">YC3-6</strain>
    </source>
</reference>
<evidence type="ECO:0000256" key="2">
    <source>
        <dbReference type="ARBA" id="ARBA00023125"/>
    </source>
</evidence>
<evidence type="ECO:0000313" key="6">
    <source>
        <dbReference type="Proteomes" id="UP000655868"/>
    </source>
</evidence>
<dbReference type="InterPro" id="IPR011010">
    <property type="entry name" value="DNA_brk_join_enz"/>
</dbReference>
<dbReference type="Gene3D" id="1.10.443.10">
    <property type="entry name" value="Intergrase catalytic core"/>
    <property type="match status" value="1"/>
</dbReference>
<dbReference type="PROSITE" id="PS51898">
    <property type="entry name" value="TYR_RECOMBINASE"/>
    <property type="match status" value="1"/>
</dbReference>
<evidence type="ECO:0000256" key="1">
    <source>
        <dbReference type="ARBA" id="ARBA00008857"/>
    </source>
</evidence>
<evidence type="ECO:0000259" key="4">
    <source>
        <dbReference type="PROSITE" id="PS51898"/>
    </source>
</evidence>
<feature type="domain" description="Tyr recombinase" evidence="4">
    <location>
        <begin position="175"/>
        <end position="359"/>
    </location>
</feature>
<organism evidence="5 6">
    <name type="scientific">Antrihabitans stalagmiti</name>
    <dbReference type="NCBI Taxonomy" id="2799499"/>
    <lineage>
        <taxon>Bacteria</taxon>
        <taxon>Bacillati</taxon>
        <taxon>Actinomycetota</taxon>
        <taxon>Actinomycetes</taxon>
        <taxon>Mycobacteriales</taxon>
        <taxon>Nocardiaceae</taxon>
        <taxon>Antrihabitans</taxon>
    </lineage>
</organism>
<dbReference type="PANTHER" id="PTHR30349">
    <property type="entry name" value="PHAGE INTEGRASE-RELATED"/>
    <property type="match status" value="1"/>
</dbReference>
<dbReference type="AlphaFoldDB" id="A0A934NRH5"/>
<keyword evidence="2" id="KW-0238">DNA-binding</keyword>
<gene>
    <name evidence="5" type="ORF">JGU71_13965</name>
</gene>
<keyword evidence="3" id="KW-0233">DNA recombination</keyword>
<dbReference type="EMBL" id="JAEMNV010000004">
    <property type="protein sequence ID" value="MBJ8339998.1"/>
    <property type="molecule type" value="Genomic_DNA"/>
</dbReference>
<proteinExistence type="inferred from homology"/>
<protein>
    <submittedName>
        <fullName evidence="5">Tyrosine-type recombinase/integrase</fullName>
    </submittedName>
</protein>
<name>A0A934NRH5_9NOCA</name>
<dbReference type="InterPro" id="IPR050090">
    <property type="entry name" value="Tyrosine_recombinase_XerCD"/>
</dbReference>
<comment type="caution">
    <text evidence="5">The sequence shown here is derived from an EMBL/GenBank/DDBJ whole genome shotgun (WGS) entry which is preliminary data.</text>
</comment>
<dbReference type="CDD" id="cd01189">
    <property type="entry name" value="INT_ICEBs1_C_like"/>
    <property type="match status" value="1"/>
</dbReference>
<dbReference type="Proteomes" id="UP000655868">
    <property type="component" value="Unassembled WGS sequence"/>
</dbReference>
<keyword evidence="6" id="KW-1185">Reference proteome</keyword>
<dbReference type="GO" id="GO:0015074">
    <property type="term" value="P:DNA integration"/>
    <property type="evidence" value="ECO:0007669"/>
    <property type="project" value="InterPro"/>
</dbReference>
<evidence type="ECO:0000256" key="3">
    <source>
        <dbReference type="ARBA" id="ARBA00023172"/>
    </source>
</evidence>